<dbReference type="AlphaFoldDB" id="A0A4V3BFN7"/>
<comment type="caution">
    <text evidence="1">The sequence shown here is derived from an EMBL/GenBank/DDBJ whole genome shotgun (WGS) entry which is preliminary data.</text>
</comment>
<dbReference type="EMBL" id="SCWF01000002">
    <property type="protein sequence ID" value="TDM15062.1"/>
    <property type="molecule type" value="Genomic_DNA"/>
</dbReference>
<keyword evidence="2" id="KW-1185">Reference proteome</keyword>
<dbReference type="RefSeq" id="WP_133451260.1">
    <property type="nucleotide sequence ID" value="NZ_SCWF01000002.1"/>
</dbReference>
<accession>A0A4V3BFN7</accession>
<reference evidence="1 2" key="1">
    <citation type="submission" date="2019-01" db="EMBL/GenBank/DDBJ databases">
        <title>Draft genome sequences of the type strains of six Macrococcus species.</title>
        <authorList>
            <person name="Mazhar S."/>
            <person name="Altermann E."/>
            <person name="Hill C."/>
            <person name="Mcauliffe O."/>
        </authorList>
    </citation>
    <scope>NUCLEOTIDE SEQUENCE [LARGE SCALE GENOMIC DNA]</scope>
    <source>
        <strain evidence="1 2">ATCC 51825</strain>
    </source>
</reference>
<protein>
    <submittedName>
        <fullName evidence="1">Uncharacterized protein</fullName>
    </submittedName>
</protein>
<organism evidence="1 2">
    <name type="scientific">Macrococcus bovicus</name>
    <dbReference type="NCBI Taxonomy" id="69968"/>
    <lineage>
        <taxon>Bacteria</taxon>
        <taxon>Bacillati</taxon>
        <taxon>Bacillota</taxon>
        <taxon>Bacilli</taxon>
        <taxon>Bacillales</taxon>
        <taxon>Staphylococcaceae</taxon>
        <taxon>Macrococcus</taxon>
    </lineage>
</organism>
<dbReference type="Proteomes" id="UP000294843">
    <property type="component" value="Unassembled WGS sequence"/>
</dbReference>
<gene>
    <name evidence="1" type="ORF">ERX55_03735</name>
</gene>
<evidence type="ECO:0000313" key="1">
    <source>
        <dbReference type="EMBL" id="TDM15062.1"/>
    </source>
</evidence>
<evidence type="ECO:0000313" key="2">
    <source>
        <dbReference type="Proteomes" id="UP000294843"/>
    </source>
</evidence>
<dbReference type="OrthoDB" id="2416898at2"/>
<proteinExistence type="predicted"/>
<sequence length="302" mass="34681">MYEYVTIFKKVRSILEELGLKDDMVSENYQSVFNKLNPNPFTFQQVMVDYLAEFNLKSLDFVDQRDWSSGIRVRRKGDVLVVTAVTADRRFVVGDCITHLSGDAIPLLGERYQKLLFNERADRQDWHPILKKQHEATVLRGDQIYTFDLKAFEEDGTAEVFAREGYTEIIVHHIRHLYQLEAGKEPLLIDLRDAYGVIPEERINVLAERFSEAVFIVDAMTKGSAERLVSQINKRQLVGQETYGQAGRLYKQSLGEQFFIYSEGKDMTVIPETVVELNYETDIGSDTAIHLLTQHEGGNIYG</sequence>
<name>A0A4V3BFN7_9STAP</name>